<dbReference type="PROSITE" id="PS00383">
    <property type="entry name" value="TYR_PHOSPHATASE_1"/>
    <property type="match status" value="1"/>
</dbReference>
<proteinExistence type="predicted"/>
<reference evidence="5 6" key="1">
    <citation type="journal article" date="2016" name="Nat. Commun.">
        <title>Thousands of microbial genomes shed light on interconnected biogeochemical processes in an aquifer system.</title>
        <authorList>
            <person name="Anantharaman K."/>
            <person name="Brown C.T."/>
            <person name="Hug L.A."/>
            <person name="Sharon I."/>
            <person name="Castelle C.J."/>
            <person name="Probst A.J."/>
            <person name="Thomas B.C."/>
            <person name="Singh A."/>
            <person name="Wilkins M.J."/>
            <person name="Karaoz U."/>
            <person name="Brodie E.L."/>
            <person name="Williams K.H."/>
            <person name="Hubbard S.S."/>
            <person name="Banfield J.F."/>
        </authorList>
    </citation>
    <scope>NUCLEOTIDE SEQUENCE [LARGE SCALE GENOMIC DNA]</scope>
</reference>
<dbReference type="FunFam" id="3.90.190.10:FF:000157">
    <property type="entry name" value="Protein-tyrosine phosphatase"/>
    <property type="match status" value="1"/>
</dbReference>
<dbReference type="PROSITE" id="PS50056">
    <property type="entry name" value="TYR_PHOSPHATASE_2"/>
    <property type="match status" value="1"/>
</dbReference>
<organism evidence="5 6">
    <name type="scientific">Candidatus Woesebacteria bacterium RIFCSPLOWO2_01_FULL_39_21</name>
    <dbReference type="NCBI Taxonomy" id="1802519"/>
    <lineage>
        <taxon>Bacteria</taxon>
        <taxon>Candidatus Woeseibacteriota</taxon>
    </lineage>
</organism>
<evidence type="ECO:0000259" key="4">
    <source>
        <dbReference type="PROSITE" id="PS50056"/>
    </source>
</evidence>
<dbReference type="PROSITE" id="PS50054">
    <property type="entry name" value="TYR_PHOSPHATASE_DUAL"/>
    <property type="match status" value="1"/>
</dbReference>
<evidence type="ECO:0000313" key="6">
    <source>
        <dbReference type="Proteomes" id="UP000177082"/>
    </source>
</evidence>
<comment type="caution">
    <text evidence="5">The sequence shown here is derived from an EMBL/GenBank/DDBJ whole genome shotgun (WGS) entry which is preliminary data.</text>
</comment>
<keyword evidence="1" id="KW-0378">Hydrolase</keyword>
<protein>
    <recommendedName>
        <fullName evidence="7">Tyrosine specific protein phosphatases domain-containing protein</fullName>
    </recommendedName>
</protein>
<evidence type="ECO:0000256" key="2">
    <source>
        <dbReference type="ARBA" id="ARBA00022912"/>
    </source>
</evidence>
<dbReference type="SUPFAM" id="SSF52799">
    <property type="entry name" value="(Phosphotyrosine protein) phosphatases II"/>
    <property type="match status" value="1"/>
</dbReference>
<dbReference type="STRING" id="1802519.A2961_02210"/>
<gene>
    <name evidence="5" type="ORF">A2961_02210</name>
</gene>
<dbReference type="GO" id="GO:0004721">
    <property type="term" value="F:phosphoprotein phosphatase activity"/>
    <property type="evidence" value="ECO:0007669"/>
    <property type="project" value="UniProtKB-KW"/>
</dbReference>
<dbReference type="AlphaFoldDB" id="A0A1F8BBB6"/>
<dbReference type="PANTHER" id="PTHR46274:SF6">
    <property type="entry name" value="TYR_PHOSPHATASE_2 DOMAIN-CONTAINING PROTEIN"/>
    <property type="match status" value="1"/>
</dbReference>
<dbReference type="Proteomes" id="UP000177082">
    <property type="component" value="Unassembled WGS sequence"/>
</dbReference>
<keyword evidence="2" id="KW-0904">Protein phosphatase</keyword>
<dbReference type="InterPro" id="IPR016130">
    <property type="entry name" value="Tyr_Pase_AS"/>
</dbReference>
<dbReference type="InterPro" id="IPR000387">
    <property type="entry name" value="Tyr_Pase_dom"/>
</dbReference>
<dbReference type="Gene3D" id="3.90.190.10">
    <property type="entry name" value="Protein tyrosine phosphatase superfamily"/>
    <property type="match status" value="1"/>
</dbReference>
<dbReference type="EMBL" id="MGHF01000043">
    <property type="protein sequence ID" value="OGM61321.1"/>
    <property type="molecule type" value="Genomic_DNA"/>
</dbReference>
<feature type="domain" description="Tyrosine-protein phosphatase" evidence="3">
    <location>
        <begin position="14"/>
        <end position="160"/>
    </location>
</feature>
<dbReference type="Pfam" id="PF00782">
    <property type="entry name" value="DSPc"/>
    <property type="match status" value="1"/>
</dbReference>
<feature type="domain" description="Tyrosine specific protein phosphatases" evidence="4">
    <location>
        <begin position="80"/>
        <end position="149"/>
    </location>
</feature>
<evidence type="ECO:0000313" key="5">
    <source>
        <dbReference type="EMBL" id="OGM61321.1"/>
    </source>
</evidence>
<evidence type="ECO:0000259" key="3">
    <source>
        <dbReference type="PROSITE" id="PS50054"/>
    </source>
</evidence>
<name>A0A1F8BBB6_9BACT</name>
<accession>A0A1F8BBB6</accession>
<dbReference type="InterPro" id="IPR020422">
    <property type="entry name" value="TYR_PHOSPHATASE_DUAL_dom"/>
</dbReference>
<evidence type="ECO:0008006" key="7">
    <source>
        <dbReference type="Google" id="ProtNLM"/>
    </source>
</evidence>
<sequence>MVEPKGRNDGHKADYTKITDYIYIGSNMCKGGICMIHGEEFRKLGICTEINLTAEEKEYPPDDIDAYIWIPVLDGFPPTTDQLDTGTAIIDQNIKNGNTVYVHCKNGHGRSPTMVAAYLMRYRGMDLEEAESFLKKKRPEVHIENSQKEALIKYSKMYAKN</sequence>
<dbReference type="InterPro" id="IPR029021">
    <property type="entry name" value="Prot-tyrosine_phosphatase-like"/>
</dbReference>
<dbReference type="SMART" id="SM00195">
    <property type="entry name" value="DSPc"/>
    <property type="match status" value="1"/>
</dbReference>
<dbReference type="InterPro" id="IPR000340">
    <property type="entry name" value="Dual-sp_phosphatase_cat-dom"/>
</dbReference>
<dbReference type="CDD" id="cd14498">
    <property type="entry name" value="DSP"/>
    <property type="match status" value="1"/>
</dbReference>
<evidence type="ECO:0000256" key="1">
    <source>
        <dbReference type="ARBA" id="ARBA00022801"/>
    </source>
</evidence>
<dbReference type="PANTHER" id="PTHR46274">
    <property type="entry name" value="PHOSPHATIDYLINOSITOL PHOSPHATASE"/>
    <property type="match status" value="1"/>
</dbReference>